<dbReference type="OrthoDB" id="8954335at2759"/>
<dbReference type="GO" id="GO:0005737">
    <property type="term" value="C:cytoplasm"/>
    <property type="evidence" value="ECO:0007669"/>
    <property type="project" value="TreeGrafter"/>
</dbReference>
<dbReference type="InterPro" id="IPR006073">
    <property type="entry name" value="GTP-bd"/>
</dbReference>
<dbReference type="EMBL" id="KV417554">
    <property type="protein sequence ID" value="KZP20473.1"/>
    <property type="molecule type" value="Genomic_DNA"/>
</dbReference>
<dbReference type="GO" id="GO:0002098">
    <property type="term" value="P:tRNA wobble uridine modification"/>
    <property type="evidence" value="ECO:0007669"/>
    <property type="project" value="TreeGrafter"/>
</dbReference>
<protein>
    <submittedName>
        <fullName evidence="2">P-loop containing nucleoside triphosphate hydrolase protein</fullName>
    </submittedName>
</protein>
<dbReference type="GO" id="GO:0016787">
    <property type="term" value="F:hydrolase activity"/>
    <property type="evidence" value="ECO:0007669"/>
    <property type="project" value="UniProtKB-KW"/>
</dbReference>
<dbReference type="Pfam" id="PF01926">
    <property type="entry name" value="MMR_HSR1"/>
    <property type="match status" value="1"/>
</dbReference>
<keyword evidence="2" id="KW-0378">Hydrolase</keyword>
<proteinExistence type="predicted"/>
<dbReference type="PANTHER" id="PTHR42714">
    <property type="entry name" value="TRNA MODIFICATION GTPASE GTPBP3"/>
    <property type="match status" value="1"/>
</dbReference>
<dbReference type="GO" id="GO:0005525">
    <property type="term" value="F:GTP binding"/>
    <property type="evidence" value="ECO:0007669"/>
    <property type="project" value="InterPro"/>
</dbReference>
<organism evidence="2">
    <name type="scientific">Athelia psychrophila</name>
    <dbReference type="NCBI Taxonomy" id="1759441"/>
    <lineage>
        <taxon>Eukaryota</taxon>
        <taxon>Fungi</taxon>
        <taxon>Dikarya</taxon>
        <taxon>Basidiomycota</taxon>
        <taxon>Agaricomycotina</taxon>
        <taxon>Agaricomycetes</taxon>
        <taxon>Agaricomycetidae</taxon>
        <taxon>Atheliales</taxon>
        <taxon>Atheliaceae</taxon>
        <taxon>Athelia</taxon>
    </lineage>
</organism>
<name>A0A166J3N2_9AGAM</name>
<dbReference type="AlphaFoldDB" id="A0A166J3N2"/>
<dbReference type="STRING" id="436010.A0A166J3N2"/>
<evidence type="ECO:0000259" key="1">
    <source>
        <dbReference type="Pfam" id="PF01926"/>
    </source>
</evidence>
<evidence type="ECO:0000313" key="2">
    <source>
        <dbReference type="EMBL" id="KZP20473.1"/>
    </source>
</evidence>
<gene>
    <name evidence="2" type="ORF">FIBSPDRAFT_826810</name>
</gene>
<dbReference type="InterPro" id="IPR027417">
    <property type="entry name" value="P-loop_NTPase"/>
</dbReference>
<sequence length="272" mass="30609">MPANLKSPPKSTPLHPNIILFGQPGAGKSSLINMIVGEDVAITSSDLTKCTFDSKPYDVELAEGFTVTLWDTAGLDQGSCSDKDTIRRVCELILRLEKGVILLVFCLRGRIHEGALENYEMFRKLCHSTVPMVVVVSGLEREPNKVEWWSRNEVAFTRASMKFNYHACIVGTRGSRIPNTDSFVYGEAYDASVAEVKAIINTAYHTYLTGPRNQERQEWFARILAMIRMLFPGSNSEMVDADKLDQKLKKLGLAKEDREDIIKVYKDNAKRK</sequence>
<dbReference type="Gene3D" id="3.40.50.300">
    <property type="entry name" value="P-loop containing nucleotide triphosphate hydrolases"/>
    <property type="match status" value="1"/>
</dbReference>
<dbReference type="SUPFAM" id="SSF52540">
    <property type="entry name" value="P-loop containing nucleoside triphosphate hydrolases"/>
    <property type="match status" value="1"/>
</dbReference>
<dbReference type="PANTHER" id="PTHR42714:SF6">
    <property type="entry name" value="TRANSLATION INITIATION FACTOR IF-2"/>
    <property type="match status" value="1"/>
</dbReference>
<reference evidence="2" key="1">
    <citation type="journal article" date="2016" name="Mol. Biol. Evol.">
        <title>Comparative Genomics of Early-Diverging Mushroom-Forming Fungi Provides Insights into the Origins of Lignocellulose Decay Capabilities.</title>
        <authorList>
            <person name="Nagy L.G."/>
            <person name="Riley R."/>
            <person name="Tritt A."/>
            <person name="Adam C."/>
            <person name="Daum C."/>
            <person name="Floudas D."/>
            <person name="Sun H."/>
            <person name="Yadav J.S."/>
            <person name="Pangilinan J."/>
            <person name="Larsson K.H."/>
            <person name="Matsuura K."/>
            <person name="Barry K."/>
            <person name="Labutti K."/>
            <person name="Kuo R."/>
            <person name="Ohm R.A."/>
            <person name="Bhattacharya S.S."/>
            <person name="Shirouzu T."/>
            <person name="Yoshinaga Y."/>
            <person name="Martin F.M."/>
            <person name="Grigoriev I.V."/>
            <person name="Hibbett D.S."/>
        </authorList>
    </citation>
    <scope>NUCLEOTIDE SEQUENCE [LARGE SCALE GENOMIC DNA]</scope>
    <source>
        <strain evidence="2">CBS 109695</strain>
    </source>
</reference>
<dbReference type="GO" id="GO:0030488">
    <property type="term" value="P:tRNA methylation"/>
    <property type="evidence" value="ECO:0007669"/>
    <property type="project" value="TreeGrafter"/>
</dbReference>
<accession>A0A166J3N2</accession>
<dbReference type="CDD" id="cd00882">
    <property type="entry name" value="Ras_like_GTPase"/>
    <property type="match status" value="1"/>
</dbReference>
<feature type="domain" description="G" evidence="1">
    <location>
        <begin position="18"/>
        <end position="136"/>
    </location>
</feature>